<dbReference type="Pfam" id="PF01035">
    <property type="entry name" value="DNA_binding_1"/>
    <property type="match status" value="1"/>
</dbReference>
<dbReference type="Proteomes" id="UP000324828">
    <property type="component" value="Unassembled WGS sequence"/>
</dbReference>
<accession>A0ABQ6SNG5</accession>
<keyword evidence="12" id="KW-1185">Reference proteome</keyword>
<dbReference type="InterPro" id="IPR036217">
    <property type="entry name" value="MethylDNA_cys_MeTrfase_DNAb"/>
</dbReference>
<dbReference type="PANTHER" id="PTHR10815">
    <property type="entry name" value="METHYLATED-DNA--PROTEIN-CYSTEINE METHYLTRANSFERASE"/>
    <property type="match status" value="1"/>
</dbReference>
<dbReference type="InterPro" id="IPR014048">
    <property type="entry name" value="MethylDNA_cys_MeTrfase_DNA-bd"/>
</dbReference>
<evidence type="ECO:0000256" key="3">
    <source>
        <dbReference type="ARBA" id="ARBA00022603"/>
    </source>
</evidence>
<dbReference type="EMBL" id="VXDF01000001">
    <property type="protein sequence ID" value="KAA5523981.1"/>
    <property type="molecule type" value="Genomic_DNA"/>
</dbReference>
<dbReference type="SUPFAM" id="SSF46767">
    <property type="entry name" value="Methylated DNA-protein cysteine methyltransferase, C-terminal domain"/>
    <property type="match status" value="1"/>
</dbReference>
<reference evidence="11 12" key="1">
    <citation type="submission" date="2019-09" db="EMBL/GenBank/DDBJ databases">
        <title>Haemophilus seminale sp. nov., isolated from human semen.</title>
        <authorList>
            <person name="Zheng M."/>
        </authorList>
    </citation>
    <scope>NUCLEOTIDE SEQUENCE [LARGE SCALE GENOMIC DNA]</scope>
    <source>
        <strain evidence="11 12">SZY H2</strain>
    </source>
</reference>
<sequence>MCFSFYKIRRKMTALYYTYYPSPVGRLLILSDGESITHIDFEKEQYDPNPKWLKQDELPVFQKVRLAFERYFNGEVERFADIPLKPEGTAFQQAIWQALCEIDYGELSSYGELALRINNPKAVRAVGGAVGSNPISIIIPCHRILGKDRTLTGFGGGLEAKRFLLQLEKIPYIDKGTENTKPRFFKKYHE</sequence>
<evidence type="ECO:0000256" key="8">
    <source>
        <dbReference type="HAMAP-Rule" id="MF_00772"/>
    </source>
</evidence>
<name>A0ABQ6SNG5_9PAST</name>
<comment type="miscellaneous">
    <text evidence="8">This enzyme catalyzes only one turnover and therefore is not strictly catalytic. According to one definition, an enzyme is a biocatalyst that acts repeatedly and over many reaction cycles.</text>
</comment>
<comment type="subcellular location">
    <subcellularLocation>
        <location evidence="8">Cytoplasm</location>
    </subcellularLocation>
</comment>
<dbReference type="SUPFAM" id="SSF53155">
    <property type="entry name" value="Methylated DNA-protein cysteine methyltransferase domain"/>
    <property type="match status" value="1"/>
</dbReference>
<feature type="domain" description="Methylguanine DNA methyltransferase ribonuclease-like" evidence="10">
    <location>
        <begin position="15"/>
        <end position="86"/>
    </location>
</feature>
<keyword evidence="6 8" id="KW-0234">DNA repair</keyword>
<evidence type="ECO:0000256" key="7">
    <source>
        <dbReference type="ARBA" id="ARBA00049348"/>
    </source>
</evidence>
<dbReference type="InterPro" id="IPR036388">
    <property type="entry name" value="WH-like_DNA-bd_sf"/>
</dbReference>
<comment type="catalytic activity">
    <reaction evidence="7 8">
        <text>a 6-O-methyl-2'-deoxyguanosine in DNA + L-cysteinyl-[protein] = S-methyl-L-cysteinyl-[protein] + a 2'-deoxyguanosine in DNA</text>
        <dbReference type="Rhea" id="RHEA:24000"/>
        <dbReference type="Rhea" id="RHEA-COMP:10131"/>
        <dbReference type="Rhea" id="RHEA-COMP:10132"/>
        <dbReference type="Rhea" id="RHEA-COMP:11367"/>
        <dbReference type="Rhea" id="RHEA-COMP:11368"/>
        <dbReference type="ChEBI" id="CHEBI:29950"/>
        <dbReference type="ChEBI" id="CHEBI:82612"/>
        <dbReference type="ChEBI" id="CHEBI:85445"/>
        <dbReference type="ChEBI" id="CHEBI:85448"/>
        <dbReference type="EC" id="2.1.1.63"/>
    </reaction>
</comment>
<comment type="caution">
    <text evidence="11">The sequence shown here is derived from an EMBL/GenBank/DDBJ whole genome shotgun (WGS) entry which is preliminary data.</text>
</comment>
<dbReference type="InterPro" id="IPR023546">
    <property type="entry name" value="MGMT"/>
</dbReference>
<dbReference type="Gene3D" id="1.10.10.10">
    <property type="entry name" value="Winged helix-like DNA-binding domain superfamily/Winged helix DNA-binding domain"/>
    <property type="match status" value="1"/>
</dbReference>
<evidence type="ECO:0000256" key="2">
    <source>
        <dbReference type="ARBA" id="ARBA00022490"/>
    </source>
</evidence>
<dbReference type="PANTHER" id="PTHR10815:SF5">
    <property type="entry name" value="METHYLATED-DNA--PROTEIN-CYSTEINE METHYLTRANSFERASE"/>
    <property type="match status" value="1"/>
</dbReference>
<feature type="domain" description="Methylated-DNA-[protein]-cysteine S-methyltransferase DNA binding" evidence="9">
    <location>
        <begin position="90"/>
        <end position="169"/>
    </location>
</feature>
<evidence type="ECO:0000256" key="5">
    <source>
        <dbReference type="ARBA" id="ARBA00022763"/>
    </source>
</evidence>
<evidence type="ECO:0000313" key="12">
    <source>
        <dbReference type="Proteomes" id="UP000324828"/>
    </source>
</evidence>
<gene>
    <name evidence="11" type="ORF">F2S80_01025</name>
</gene>
<evidence type="ECO:0000256" key="6">
    <source>
        <dbReference type="ARBA" id="ARBA00023204"/>
    </source>
</evidence>
<comment type="similarity">
    <text evidence="8">Belongs to the MGMT family.</text>
</comment>
<proteinExistence type="inferred from homology"/>
<evidence type="ECO:0000259" key="9">
    <source>
        <dbReference type="Pfam" id="PF01035"/>
    </source>
</evidence>
<dbReference type="NCBIfam" id="TIGR00589">
    <property type="entry name" value="ogt"/>
    <property type="match status" value="1"/>
</dbReference>
<comment type="function">
    <text evidence="8">Involved in the cellular defense against the biological effects of O6-methylguanine (O6-MeG) and O4-methylthymine (O4-MeT) in DNA. Repairs the methylated nucleobase in DNA by stoichiometrically transferring the methyl group to a cysteine residue in the enzyme. This is a suicide reaction: the enzyme is irreversibly inactivated.</text>
</comment>
<evidence type="ECO:0000313" key="11">
    <source>
        <dbReference type="EMBL" id="KAA5523981.1"/>
    </source>
</evidence>
<dbReference type="PROSITE" id="PS00374">
    <property type="entry name" value="MGMT"/>
    <property type="match status" value="1"/>
</dbReference>
<keyword evidence="4 8" id="KW-0808">Transferase</keyword>
<dbReference type="Gene3D" id="3.30.160.70">
    <property type="entry name" value="Methylated DNA-protein cysteine methyltransferase domain"/>
    <property type="match status" value="1"/>
</dbReference>
<evidence type="ECO:0000256" key="1">
    <source>
        <dbReference type="ARBA" id="ARBA00001286"/>
    </source>
</evidence>
<dbReference type="InterPro" id="IPR008332">
    <property type="entry name" value="MethylG_MeTrfase_N"/>
</dbReference>
<dbReference type="Pfam" id="PF02870">
    <property type="entry name" value="Methyltransf_1N"/>
    <property type="match status" value="1"/>
</dbReference>
<keyword evidence="3 8" id="KW-0489">Methyltransferase</keyword>
<dbReference type="HAMAP" id="MF_00772">
    <property type="entry name" value="OGT"/>
    <property type="match status" value="1"/>
</dbReference>
<dbReference type="CDD" id="cd06445">
    <property type="entry name" value="ATase"/>
    <property type="match status" value="1"/>
</dbReference>
<dbReference type="InterPro" id="IPR036631">
    <property type="entry name" value="MGMT_N_sf"/>
</dbReference>
<evidence type="ECO:0000256" key="4">
    <source>
        <dbReference type="ARBA" id="ARBA00022679"/>
    </source>
</evidence>
<dbReference type="EC" id="2.1.1.63" evidence="8"/>
<protein>
    <recommendedName>
        <fullName evidence="8">Methylated-DNA--protein-cysteine methyltransferase</fullName>
        <ecNumber evidence="8">2.1.1.63</ecNumber>
    </recommendedName>
    <alternativeName>
        <fullName evidence="8">6-O-methylguanine-DNA methyltransferase</fullName>
        <shortName evidence="8">MGMT</shortName>
    </alternativeName>
    <alternativeName>
        <fullName evidence="8">O-6-methylguanine-DNA-alkyltransferase</fullName>
    </alternativeName>
</protein>
<dbReference type="InterPro" id="IPR001497">
    <property type="entry name" value="MethylDNA_cys_MeTrfase_AS"/>
</dbReference>
<feature type="active site" description="Nucleophile; methyl group acceptor" evidence="8">
    <location>
        <position position="141"/>
    </location>
</feature>
<organism evidence="11 12">
    <name type="scientific">Haemophilus seminalis</name>
    <dbReference type="NCBI Taxonomy" id="2582921"/>
    <lineage>
        <taxon>Bacteria</taxon>
        <taxon>Pseudomonadati</taxon>
        <taxon>Pseudomonadota</taxon>
        <taxon>Gammaproteobacteria</taxon>
        <taxon>Pasteurellales</taxon>
        <taxon>Pasteurellaceae</taxon>
        <taxon>Haemophilus</taxon>
    </lineage>
</organism>
<keyword evidence="2 8" id="KW-0963">Cytoplasm</keyword>
<comment type="catalytic activity">
    <reaction evidence="1 8">
        <text>a 4-O-methyl-thymidine in DNA + L-cysteinyl-[protein] = a thymidine in DNA + S-methyl-L-cysteinyl-[protein]</text>
        <dbReference type="Rhea" id="RHEA:53428"/>
        <dbReference type="Rhea" id="RHEA-COMP:10131"/>
        <dbReference type="Rhea" id="RHEA-COMP:10132"/>
        <dbReference type="Rhea" id="RHEA-COMP:13555"/>
        <dbReference type="Rhea" id="RHEA-COMP:13556"/>
        <dbReference type="ChEBI" id="CHEBI:29950"/>
        <dbReference type="ChEBI" id="CHEBI:82612"/>
        <dbReference type="ChEBI" id="CHEBI:137386"/>
        <dbReference type="ChEBI" id="CHEBI:137387"/>
        <dbReference type="EC" id="2.1.1.63"/>
    </reaction>
</comment>
<keyword evidence="5 8" id="KW-0227">DNA damage</keyword>
<evidence type="ECO:0000259" key="10">
    <source>
        <dbReference type="Pfam" id="PF02870"/>
    </source>
</evidence>